<keyword evidence="1" id="KW-0732">Signal</keyword>
<name>A0A6P6RQ95_9EIME</name>
<dbReference type="Proteomes" id="UP000515125">
    <property type="component" value="Unplaced"/>
</dbReference>
<evidence type="ECO:0000259" key="2">
    <source>
        <dbReference type="Pfam" id="PF20252"/>
    </source>
</evidence>
<proteinExistence type="predicted"/>
<sequence>CYQCCSFHAVILLLQLGGFNDPPTEIGARLSAEAFRRLLRSLFKRPLLKQQPVENAEWSAVIGAVADAFNQTAPRALLARAAVPPEALRLSFGLYFERFPWSNSQQQHDLQQQPTRADRDAEAHVSNAVLEGLLYEEASACTDVASAGDPLPLEDRQLLLRCLPESVCSSSASSKAMHASGSPFDNLAKLPFDPQDVATRCVAQLLLIDVLQVSLRAKLQRCGFMSELKQLPGLLKQQREAAAAAAALLLAALRAEHSPDSLLRADGECLPPLSAGDSASAEAATASGGARLSAFAISRYMRFCRWHIAQYLRKEQELRELAEAPRDHELQHRDDPAAKGRAAQDALRAVQQADLAEGARALASLATLVSSAVLQGVSQLPDSLVEENASLVLGMVLELVAAESRELREESRKTLEALLARLLPDRFTALRLLPPRRAAQKELATDLPKPTGW</sequence>
<evidence type="ECO:0000256" key="1">
    <source>
        <dbReference type="SAM" id="SignalP"/>
    </source>
</evidence>
<dbReference type="Pfam" id="PF20252">
    <property type="entry name" value="BIG2_C"/>
    <property type="match status" value="1"/>
</dbReference>
<keyword evidence="3" id="KW-1185">Reference proteome</keyword>
<feature type="chain" id="PRO_5027561142" evidence="1">
    <location>
        <begin position="21"/>
        <end position="453"/>
    </location>
</feature>
<dbReference type="RefSeq" id="XP_026189724.1">
    <property type="nucleotide sequence ID" value="XM_026333939.1"/>
</dbReference>
<gene>
    <name evidence="4" type="primary">LOC34624316</name>
</gene>
<feature type="signal peptide" evidence="1">
    <location>
        <begin position="1"/>
        <end position="20"/>
    </location>
</feature>
<dbReference type="OrthoDB" id="10672391at2759"/>
<feature type="domain" description="Sec7/BIG1-like C-terminal" evidence="2">
    <location>
        <begin position="213"/>
        <end position="414"/>
    </location>
</feature>
<reference evidence="4" key="1">
    <citation type="submission" date="2025-08" db="UniProtKB">
        <authorList>
            <consortium name="RefSeq"/>
        </authorList>
    </citation>
    <scope>IDENTIFICATION</scope>
</reference>
<accession>A0A6P6RQ95</accession>
<dbReference type="GeneID" id="34624316"/>
<dbReference type="AlphaFoldDB" id="A0A6P6RQ95"/>
<evidence type="ECO:0000313" key="3">
    <source>
        <dbReference type="Proteomes" id="UP000515125"/>
    </source>
</evidence>
<dbReference type="InterPro" id="IPR046455">
    <property type="entry name" value="Sec7/BIG1-like_C"/>
</dbReference>
<protein>
    <submittedName>
        <fullName evidence="4">Uncharacterized protein LOC34624316</fullName>
    </submittedName>
</protein>
<feature type="non-terminal residue" evidence="4">
    <location>
        <position position="1"/>
    </location>
</feature>
<evidence type="ECO:0000313" key="4">
    <source>
        <dbReference type="RefSeq" id="XP_026189724.1"/>
    </source>
</evidence>
<organism evidence="3 4">
    <name type="scientific">Cyclospora cayetanensis</name>
    <dbReference type="NCBI Taxonomy" id="88456"/>
    <lineage>
        <taxon>Eukaryota</taxon>
        <taxon>Sar</taxon>
        <taxon>Alveolata</taxon>
        <taxon>Apicomplexa</taxon>
        <taxon>Conoidasida</taxon>
        <taxon>Coccidia</taxon>
        <taxon>Eucoccidiorida</taxon>
        <taxon>Eimeriorina</taxon>
        <taxon>Eimeriidae</taxon>
        <taxon>Cyclospora</taxon>
    </lineage>
</organism>